<proteinExistence type="inferred from homology"/>
<dbReference type="GO" id="GO:0016746">
    <property type="term" value="F:acyltransferase activity"/>
    <property type="evidence" value="ECO:0007669"/>
    <property type="project" value="UniProtKB-KW"/>
</dbReference>
<sequence>MIARRLLNRAVHAAWTWTQRVGDVRPGTNLGDRFGALGDGTSIAFPVGTLMNVGSIHVGRETLVGRHVTLSVGYGAGDPGARPRGLVIGDRCVIGARSTLTAHESIELGDDVWLGQDVFVCDASHGYQDPATPIGRQMGPHAPVRIGAGTWIGHGAIVLPGTTIGRHVVVAAGSVVRGTVEDHAVVGGSPARVLRRFDAGLGWVSPSGDVRPVLDASPS</sequence>
<protein>
    <submittedName>
        <fullName evidence="3">Acyltransferase</fullName>
    </submittedName>
</protein>
<keyword evidence="3" id="KW-0012">Acyltransferase</keyword>
<dbReference type="CDD" id="cd04647">
    <property type="entry name" value="LbH_MAT_like"/>
    <property type="match status" value="1"/>
</dbReference>
<dbReference type="SUPFAM" id="SSF51161">
    <property type="entry name" value="Trimeric LpxA-like enzymes"/>
    <property type="match status" value="2"/>
</dbReference>
<dbReference type="InterPro" id="IPR001451">
    <property type="entry name" value="Hexapep"/>
</dbReference>
<dbReference type="Pfam" id="PF00132">
    <property type="entry name" value="Hexapep"/>
    <property type="match status" value="1"/>
</dbReference>
<dbReference type="InterPro" id="IPR051159">
    <property type="entry name" value="Hexapeptide_acetyltransf"/>
</dbReference>
<dbReference type="InterPro" id="IPR011004">
    <property type="entry name" value="Trimer_LpxA-like_sf"/>
</dbReference>
<accession>A0ABV5KAS0</accession>
<comment type="caution">
    <text evidence="3">The sequence shown here is derived from an EMBL/GenBank/DDBJ whole genome shotgun (WGS) entry which is preliminary data.</text>
</comment>
<evidence type="ECO:0000256" key="1">
    <source>
        <dbReference type="ARBA" id="ARBA00007274"/>
    </source>
</evidence>
<evidence type="ECO:0000313" key="4">
    <source>
        <dbReference type="Proteomes" id="UP001589750"/>
    </source>
</evidence>
<comment type="similarity">
    <text evidence="1">Belongs to the transferase hexapeptide repeat family.</text>
</comment>
<evidence type="ECO:0000313" key="3">
    <source>
        <dbReference type="EMBL" id="MFB9312975.1"/>
    </source>
</evidence>
<keyword evidence="2" id="KW-0808">Transferase</keyword>
<dbReference type="EMBL" id="JBHMDG010000010">
    <property type="protein sequence ID" value="MFB9312975.1"/>
    <property type="molecule type" value="Genomic_DNA"/>
</dbReference>
<evidence type="ECO:0000256" key="2">
    <source>
        <dbReference type="ARBA" id="ARBA00022679"/>
    </source>
</evidence>
<organism evidence="3 4">
    <name type="scientific">Nocardioides plantarum</name>
    <dbReference type="NCBI Taxonomy" id="29299"/>
    <lineage>
        <taxon>Bacteria</taxon>
        <taxon>Bacillati</taxon>
        <taxon>Actinomycetota</taxon>
        <taxon>Actinomycetes</taxon>
        <taxon>Propionibacteriales</taxon>
        <taxon>Nocardioidaceae</taxon>
        <taxon>Nocardioides</taxon>
    </lineage>
</organism>
<dbReference type="PANTHER" id="PTHR23416:SF23">
    <property type="entry name" value="ACETYLTRANSFERASE C18B11.09C-RELATED"/>
    <property type="match status" value="1"/>
</dbReference>
<dbReference type="Pfam" id="PF14602">
    <property type="entry name" value="Hexapep_2"/>
    <property type="match status" value="1"/>
</dbReference>
<dbReference type="PANTHER" id="PTHR23416">
    <property type="entry name" value="SIALIC ACID SYNTHASE-RELATED"/>
    <property type="match status" value="1"/>
</dbReference>
<name>A0ABV5KAS0_9ACTN</name>
<dbReference type="Proteomes" id="UP001589750">
    <property type="component" value="Unassembled WGS sequence"/>
</dbReference>
<reference evidence="3 4" key="1">
    <citation type="submission" date="2024-09" db="EMBL/GenBank/DDBJ databases">
        <authorList>
            <person name="Sun Q."/>
            <person name="Mori K."/>
        </authorList>
    </citation>
    <scope>NUCLEOTIDE SEQUENCE [LARGE SCALE GENOMIC DNA]</scope>
    <source>
        <strain evidence="3 4">JCM 9626</strain>
    </source>
</reference>
<dbReference type="Gene3D" id="2.160.10.10">
    <property type="entry name" value="Hexapeptide repeat proteins"/>
    <property type="match status" value="2"/>
</dbReference>
<dbReference type="RefSeq" id="WP_281284705.1">
    <property type="nucleotide sequence ID" value="NZ_JBHMDG010000010.1"/>
</dbReference>
<keyword evidence="4" id="KW-1185">Reference proteome</keyword>
<gene>
    <name evidence="3" type="ORF">ACFFRI_07960</name>
</gene>